<dbReference type="InterPro" id="IPR013757">
    <property type="entry name" value="Topo_IIA_A_a_sf"/>
</dbReference>
<dbReference type="SMART" id="SM00434">
    <property type="entry name" value="TOP4c"/>
    <property type="match status" value="1"/>
</dbReference>
<dbReference type="SUPFAM" id="SSF56719">
    <property type="entry name" value="Type II DNA topoisomerase"/>
    <property type="match status" value="1"/>
</dbReference>
<dbReference type="InterPro" id="IPR002205">
    <property type="entry name" value="Topo_IIA_dom_A"/>
</dbReference>
<evidence type="ECO:0000256" key="3">
    <source>
        <dbReference type="ARBA" id="ARBA00022741"/>
    </source>
</evidence>
<evidence type="ECO:0000256" key="9">
    <source>
        <dbReference type="PROSITE-ProRule" id="PRU01384"/>
    </source>
</evidence>
<feature type="active site" description="O-(5'-phospho-DNA)-tyrosine intermediate" evidence="8 9">
    <location>
        <position position="134"/>
    </location>
</feature>
<keyword evidence="3 8" id="KW-0547">Nucleotide-binding</keyword>
<evidence type="ECO:0000256" key="8">
    <source>
        <dbReference type="HAMAP-Rule" id="MF_01897"/>
    </source>
</evidence>
<dbReference type="NCBIfam" id="NF004043">
    <property type="entry name" value="PRK05560.1"/>
    <property type="match status" value="1"/>
</dbReference>
<comment type="subunit">
    <text evidence="8">Heterotetramer, composed of two GyrA and two GyrB chains. In the heterotetramer, GyrA contains the active site tyrosine that forms a transient covalent intermediate with DNA, while GyrB binds cofactors and catalyzes ATP hydrolysis.</text>
</comment>
<dbReference type="InterPro" id="IPR050220">
    <property type="entry name" value="Type_II_DNA_Topoisomerases"/>
</dbReference>
<proteinExistence type="inferred from homology"/>
<dbReference type="InterPro" id="IPR005743">
    <property type="entry name" value="GyrA"/>
</dbReference>
<keyword evidence="6 8" id="KW-0238">DNA-binding</keyword>
<accession>A0ABQ4TFF0</accession>
<dbReference type="Pfam" id="PF00521">
    <property type="entry name" value="DNA_topoisoIV"/>
    <property type="match status" value="1"/>
</dbReference>
<evidence type="ECO:0000256" key="2">
    <source>
        <dbReference type="ARBA" id="ARBA00008263"/>
    </source>
</evidence>
<dbReference type="EMBL" id="BPRA01000002">
    <property type="protein sequence ID" value="GJE54118.1"/>
    <property type="molecule type" value="Genomic_DNA"/>
</dbReference>
<feature type="short sequence motif" description="GyrA-box" evidence="8">
    <location>
        <begin position="563"/>
        <end position="569"/>
    </location>
</feature>
<comment type="similarity">
    <text evidence="2 8">Belongs to the type II topoisomerase GyrA/ParC subunit family.</text>
</comment>
<dbReference type="InterPro" id="IPR013760">
    <property type="entry name" value="Topo_IIA-like_dom_sf"/>
</dbReference>
<evidence type="ECO:0000313" key="12">
    <source>
        <dbReference type="EMBL" id="GJE54118.1"/>
    </source>
</evidence>
<dbReference type="NCBIfam" id="TIGR01063">
    <property type="entry name" value="gyrA"/>
    <property type="match status" value="1"/>
</dbReference>
<dbReference type="NCBIfam" id="NF004044">
    <property type="entry name" value="PRK05561.1"/>
    <property type="match status" value="1"/>
</dbReference>
<gene>
    <name evidence="8 12" type="primary">gyrA</name>
    <name evidence="12" type="ORF">EKPJFOCH_0591</name>
</gene>
<keyword evidence="4 8" id="KW-0067">ATP-binding</keyword>
<dbReference type="Gene3D" id="1.10.268.10">
    <property type="entry name" value="Topoisomerase, domain 3"/>
    <property type="match status" value="1"/>
</dbReference>
<evidence type="ECO:0000256" key="4">
    <source>
        <dbReference type="ARBA" id="ARBA00022840"/>
    </source>
</evidence>
<comment type="function">
    <text evidence="8">A type II topoisomerase that negatively supercoils closed circular double-stranded (ds) DNA in an ATP-dependent manner to modulate DNA topology and maintain chromosomes in an underwound state. Negative supercoiling favors strand separation, and DNA replication, transcription, recombination and repair, all of which involve strand separation. Also able to catalyze the interconversion of other topological isomers of dsDNA rings, including catenanes and knotted rings. Type II topoisomerases break and join 2 DNA strands simultaneously in an ATP-dependent manner.</text>
</comment>
<dbReference type="InterPro" id="IPR035516">
    <property type="entry name" value="Gyrase/topoIV_suA_C"/>
</dbReference>
<dbReference type="Proteomes" id="UP001055101">
    <property type="component" value="Unassembled WGS sequence"/>
</dbReference>
<dbReference type="PANTHER" id="PTHR43493:SF5">
    <property type="entry name" value="DNA GYRASE SUBUNIT A, CHLOROPLASTIC_MITOCHONDRIAL"/>
    <property type="match status" value="1"/>
</dbReference>
<evidence type="ECO:0000259" key="11">
    <source>
        <dbReference type="PROSITE" id="PS52040"/>
    </source>
</evidence>
<evidence type="ECO:0000256" key="10">
    <source>
        <dbReference type="SAM" id="MobiDB-lite"/>
    </source>
</evidence>
<feature type="domain" description="Topo IIA-type catalytic" evidence="11">
    <location>
        <begin position="46"/>
        <end position="536"/>
    </location>
</feature>
<dbReference type="PROSITE" id="PS52040">
    <property type="entry name" value="TOPO_IIA"/>
    <property type="match status" value="1"/>
</dbReference>
<evidence type="ECO:0000256" key="1">
    <source>
        <dbReference type="ARBA" id="ARBA00000185"/>
    </source>
</evidence>
<keyword evidence="7 8" id="KW-0413">Isomerase</keyword>
<dbReference type="PANTHER" id="PTHR43493">
    <property type="entry name" value="DNA GYRASE/TOPOISOMERASE SUBUNIT A"/>
    <property type="match status" value="1"/>
</dbReference>
<dbReference type="HAMAP" id="MF_01897">
    <property type="entry name" value="GyrA"/>
    <property type="match status" value="1"/>
</dbReference>
<organism evidence="12 13">
    <name type="scientific">Methylobacterium thuringiense</name>
    <dbReference type="NCBI Taxonomy" id="1003091"/>
    <lineage>
        <taxon>Bacteria</taxon>
        <taxon>Pseudomonadati</taxon>
        <taxon>Pseudomonadota</taxon>
        <taxon>Alphaproteobacteria</taxon>
        <taxon>Hyphomicrobiales</taxon>
        <taxon>Methylobacteriaceae</taxon>
        <taxon>Methylobacterium</taxon>
    </lineage>
</organism>
<dbReference type="RefSeq" id="WP_147815008.1">
    <property type="nucleotide sequence ID" value="NZ_BPRA01000002.1"/>
</dbReference>
<evidence type="ECO:0000256" key="5">
    <source>
        <dbReference type="ARBA" id="ARBA00023029"/>
    </source>
</evidence>
<keyword evidence="8" id="KW-0963">Cytoplasm</keyword>
<keyword evidence="13" id="KW-1185">Reference proteome</keyword>
<protein>
    <recommendedName>
        <fullName evidence="8">DNA gyrase subunit A</fullName>
        <ecNumber evidence="8">5.6.2.2</ecNumber>
    </recommendedName>
</protein>
<dbReference type="SUPFAM" id="SSF101904">
    <property type="entry name" value="GyrA/ParC C-terminal domain-like"/>
    <property type="match status" value="1"/>
</dbReference>
<evidence type="ECO:0000256" key="6">
    <source>
        <dbReference type="ARBA" id="ARBA00023125"/>
    </source>
</evidence>
<reference evidence="12" key="1">
    <citation type="journal article" date="2021" name="Front. Microbiol.">
        <title>Comprehensive Comparative Genomics and Phenotyping of Methylobacterium Species.</title>
        <authorList>
            <person name="Alessa O."/>
            <person name="Ogura Y."/>
            <person name="Fujitani Y."/>
            <person name="Takami H."/>
            <person name="Hayashi T."/>
            <person name="Sahin N."/>
            <person name="Tani A."/>
        </authorList>
    </citation>
    <scope>NUCLEOTIDE SEQUENCE</scope>
    <source>
        <strain evidence="12">DSM 23674</strain>
    </source>
</reference>
<sequence>MADNDKSGAGDPPTPPANDIKPVSITDEMRRSYLDYAMSVIVSRALPDARDGLKPVHRRILYSAYESGFLPERRYVKSARIVGDVIGQYHPHGDQSIYDALVRMAQEFSMRLMLIDGQGNFGSVDGDPPAAMRYTESRLAKPAMSLLADIDKNTVNFQSNYDDTREEPTVLPARFPNLLVNGAGGIAVGMATNIPPHNLGELIDACFALMDDPGMTIEALTEIVPGPDFPTGGSILGRAGTRQAYATGRGSIIMRAKSQVEELRKEREALIFTEIPYQVNKATLIEKIAELVKEKRIEGISDLRDESDRDGMRIVVEIKRDAMAEVVLNQLYRFTPLQSSFGANMVALNGGRPELMNLKDLLTAFIDFREEVVSRRTKFLLNKARERAHVLCGLAIAVANIDEVIRLIRTSPDPNTAREALMGRDWPAFDIAPLIALVDDPRHRVKEDGSYRLSEVQARAILDLRLQRLTALGRDEIGDELKKLAEEIADYLDILRSRARIQAIVKTELAEVKEAFATPRKTVILDYDSNVDDEDLIQREDMVVTVSHAGYVKRVPLSTYRAQRRGGKGRTGMSTRDEDFVTRLFVANTHTPVLFFSDQGQAYKEKVWRLPVAAPNAKGKALVNILQLQNEGERITTIMPLPEDEASWETLDVMFATASGNVRRNKLSDFVVVNRNGKIAMKLDEGDHIVHVEICRADQNVLLTTANGQCIRFPVEDVRVFKGRDSTGVRGVNLAKDDKVISMAILNAFDASPEERSGYLKMRRAVIGEPGEEAGETGAEAEADEGVAEAAISLERYEEMGAREQFVLTLSERGYGKRTSSFEYRTSGRGGKGITAMRVNARNGSLIASFPVEPSDQIMLVTNAGQLIRVPVDDIRIVGRASQGVTVFNTDKAERVVSVEHIEGEDGMEVEIEDEGGGEQA</sequence>
<keyword evidence="5 8" id="KW-0799">Topoisomerase</keyword>
<feature type="region of interest" description="Disordered" evidence="10">
    <location>
        <begin position="1"/>
        <end position="24"/>
    </location>
</feature>
<comment type="miscellaneous">
    <text evidence="8">Few gyrases are as efficient as E.coli at forming negative supercoils. Not all organisms have 2 type II topoisomerases; in organisms with a single type II topoisomerase this enzyme also has to decatenate newly replicated chromosomes.</text>
</comment>
<evidence type="ECO:0000313" key="13">
    <source>
        <dbReference type="Proteomes" id="UP001055101"/>
    </source>
</evidence>
<dbReference type="Pfam" id="PF03989">
    <property type="entry name" value="DNA_gyraseA_C"/>
    <property type="match status" value="6"/>
</dbReference>
<dbReference type="Gene3D" id="3.30.1360.40">
    <property type="match status" value="1"/>
</dbReference>
<reference evidence="12" key="2">
    <citation type="submission" date="2021-08" db="EMBL/GenBank/DDBJ databases">
        <authorList>
            <person name="Tani A."/>
            <person name="Ola A."/>
            <person name="Ogura Y."/>
            <person name="Katsura K."/>
            <person name="Hayashi T."/>
        </authorList>
    </citation>
    <scope>NUCLEOTIDE SEQUENCE</scope>
    <source>
        <strain evidence="12">DSM 23674</strain>
    </source>
</reference>
<dbReference type="Gene3D" id="2.120.10.90">
    <property type="entry name" value="DNA gyrase/topoisomerase IV, subunit A, C-terminal"/>
    <property type="match status" value="1"/>
</dbReference>
<comment type="caution">
    <text evidence="12">The sequence shown here is derived from an EMBL/GenBank/DDBJ whole genome shotgun (WGS) entry which is preliminary data.</text>
</comment>
<evidence type="ECO:0000256" key="7">
    <source>
        <dbReference type="ARBA" id="ARBA00023235"/>
    </source>
</evidence>
<dbReference type="Gene3D" id="3.90.199.10">
    <property type="entry name" value="Topoisomerase II, domain 5"/>
    <property type="match status" value="1"/>
</dbReference>
<dbReference type="InterPro" id="IPR006691">
    <property type="entry name" value="GyrA/parC_rep"/>
</dbReference>
<comment type="catalytic activity">
    <reaction evidence="1 8 9">
        <text>ATP-dependent breakage, passage and rejoining of double-stranded DNA.</text>
        <dbReference type="EC" id="5.6.2.2"/>
    </reaction>
</comment>
<dbReference type="InterPro" id="IPR013758">
    <property type="entry name" value="Topo_IIA_A/C_ab"/>
</dbReference>
<dbReference type="CDD" id="cd00187">
    <property type="entry name" value="TOP4c"/>
    <property type="match status" value="1"/>
</dbReference>
<name>A0ABQ4TFF0_9HYPH</name>
<comment type="subcellular location">
    <subcellularLocation>
        <location evidence="8">Cytoplasm</location>
    </subcellularLocation>
</comment>
<dbReference type="EC" id="5.6.2.2" evidence="8"/>